<feature type="compositionally biased region" description="Pro residues" evidence="1">
    <location>
        <begin position="321"/>
        <end position="337"/>
    </location>
</feature>
<feature type="compositionally biased region" description="Basic and acidic residues" evidence="1">
    <location>
        <begin position="298"/>
        <end position="307"/>
    </location>
</feature>
<dbReference type="Gramene" id="TraesARI1B03G00208500.1">
    <property type="protein sequence ID" value="TraesARI1B03G00208500.1"/>
    <property type="gene ID" value="TraesARI1B03G00208500"/>
</dbReference>
<dbReference type="Gramene" id="TraesCS1B03G0166300.1">
    <property type="protein sequence ID" value="TraesCS1B03G0166300.1.CDS"/>
    <property type="gene ID" value="TraesCS1B03G0166300"/>
</dbReference>
<keyword evidence="3" id="KW-1185">Reference proteome</keyword>
<dbReference type="GeneID" id="123077014"/>
<dbReference type="PANTHER" id="PTHR34303">
    <property type="entry name" value="OS01G0890400 PROTEIN-RELATED"/>
    <property type="match status" value="1"/>
</dbReference>
<dbReference type="RefSeq" id="XP_044355129.1">
    <property type="nucleotide sequence ID" value="XM_044499194.1"/>
</dbReference>
<feature type="region of interest" description="Disordered" evidence="1">
    <location>
        <begin position="1"/>
        <end position="24"/>
    </location>
</feature>
<evidence type="ECO:0000256" key="1">
    <source>
        <dbReference type="SAM" id="MobiDB-lite"/>
    </source>
</evidence>
<dbReference type="Gramene" id="TraesCS1B02G066800.1">
    <property type="protein sequence ID" value="TraesCS1B02G066800.1"/>
    <property type="gene ID" value="TraesCS1B02G066800"/>
</dbReference>
<feature type="compositionally biased region" description="Polar residues" evidence="1">
    <location>
        <begin position="1"/>
        <end position="13"/>
    </location>
</feature>
<dbReference type="Proteomes" id="UP000019116">
    <property type="component" value="Chromosome 1B"/>
</dbReference>
<evidence type="ECO:0000313" key="2">
    <source>
        <dbReference type="EnsemblPlants" id="TraesCS1B02G066800.1"/>
    </source>
</evidence>
<feature type="region of interest" description="Disordered" evidence="1">
    <location>
        <begin position="279"/>
        <end position="384"/>
    </location>
</feature>
<dbReference type="PANTHER" id="PTHR34303:SF8">
    <property type="entry name" value="OS09G0372600 PROTEIN"/>
    <property type="match status" value="1"/>
</dbReference>
<reference evidence="2" key="2">
    <citation type="submission" date="2018-10" db="UniProtKB">
        <authorList>
            <consortium name="EnsemblPlants"/>
        </authorList>
    </citation>
    <scope>IDENTIFICATION</scope>
</reference>
<evidence type="ECO:0000313" key="3">
    <source>
        <dbReference type="Proteomes" id="UP000019116"/>
    </source>
</evidence>
<dbReference type="EnsemblPlants" id="TraesCS1B02G066800.1">
    <property type="protein sequence ID" value="TraesCS1B02G066800.1"/>
    <property type="gene ID" value="TraesCS1B02G066800"/>
</dbReference>
<feature type="compositionally biased region" description="Polar residues" evidence="1">
    <location>
        <begin position="365"/>
        <end position="379"/>
    </location>
</feature>
<dbReference type="Gramene" id="TraesNOR1B03G00208610.1">
    <property type="protein sequence ID" value="TraesNOR1B03G00208610.1"/>
    <property type="gene ID" value="TraesNOR1B03G00208610"/>
</dbReference>
<feature type="region of interest" description="Disordered" evidence="1">
    <location>
        <begin position="41"/>
        <end position="61"/>
    </location>
</feature>
<dbReference type="KEGG" id="taes:123077014"/>
<sequence length="591" mass="61424">MANPAATSPTIRNGATAGWPRDGAGPDAPFIGILVAHHSTTHSMPQDNSTTNPATPPPSTQLDLDALRARLNEARAAAAFGPSPMHARGDLPPRHSGPPLQHAPLIVAPPCLVNDVGHIAFAHLRTPIHNPATLIHDAILAHAGNPSFSVAGCVTFESASVRDYLVSLGSLDFRGNQITLEPVELADRASPVFDQLIEVQAAEFPHELWHDAGIRWALSRLGDICSVDHYCLEGRDFTAVRALVMVDRRNRLPDSLPIQFPPSNDIKVVKITKLATILNPMGPSDPSPFSSDSDSDADDHHFNHDNNPRNAPTGNADELPRGPPPSPVLATTPPPPNNVGGSADLPLLVSSEDEGPAEKGIPVLNISSDSDSAPPSQRASPPMAAHACPIADSSSTTATITRPTPRLAAAVGGVHLPAPPLAVGGDDGVFNAPPPPSALQLSSAFCQYDSSTSSNFDSDATAFTFSAGASSPDSATHESVLRKLRHCAKRSADKTKSLRRSSRLAAKEPSVFTDMTTRAVRAKAARLNASDVAKALKDAIHHAQLDVPEAPPASAAALAEIASLCGAGGEAAASVAHADDSSDDGGADALP</sequence>
<proteinExistence type="predicted"/>
<dbReference type="AlphaFoldDB" id="A0A3B5YRP8"/>
<reference evidence="2" key="1">
    <citation type="submission" date="2018-08" db="EMBL/GenBank/DDBJ databases">
        <authorList>
            <person name="Rossello M."/>
        </authorList>
    </citation>
    <scope>NUCLEOTIDE SEQUENCE [LARGE SCALE GENOMIC DNA]</scope>
    <source>
        <strain evidence="2">cv. Chinese Spring</strain>
    </source>
</reference>
<accession>A0A3B5YRP8</accession>
<organism evidence="2">
    <name type="scientific">Triticum aestivum</name>
    <name type="common">Wheat</name>
    <dbReference type="NCBI Taxonomy" id="4565"/>
    <lineage>
        <taxon>Eukaryota</taxon>
        <taxon>Viridiplantae</taxon>
        <taxon>Streptophyta</taxon>
        <taxon>Embryophyta</taxon>
        <taxon>Tracheophyta</taxon>
        <taxon>Spermatophyta</taxon>
        <taxon>Magnoliopsida</taxon>
        <taxon>Liliopsida</taxon>
        <taxon>Poales</taxon>
        <taxon>Poaceae</taxon>
        <taxon>BOP clade</taxon>
        <taxon>Pooideae</taxon>
        <taxon>Triticodae</taxon>
        <taxon>Triticeae</taxon>
        <taxon>Triticinae</taxon>
        <taxon>Triticum</taxon>
    </lineage>
</organism>
<gene>
    <name evidence="2" type="primary">LOC123077014</name>
</gene>
<name>A0A3B5YRP8_WHEAT</name>
<protein>
    <submittedName>
        <fullName evidence="2">Uncharacterized protein</fullName>
    </submittedName>
</protein>